<sequence length="166" mass="18466">MPTNTPAMNTAKTQVNAITTWLSFTRAKTKLSTTARENPTVRRRQARSTYWTVSIVDGHRRELQEQPDVGRDGADQRHVDAPRDQQRQPRHRTRLKKDGSVSVWCTMAYASARQTNKNMNGGKKDGARPHLTTGTPESFSPTVNGAAANMLIDLVSARPADRPQVS</sequence>
<gene>
    <name evidence="2" type="ORF">E2562_022682</name>
</gene>
<evidence type="ECO:0000313" key="2">
    <source>
        <dbReference type="EMBL" id="KAF0918092.1"/>
    </source>
</evidence>
<accession>A0A6G1E0S4</accession>
<keyword evidence="3" id="KW-1185">Reference proteome</keyword>
<evidence type="ECO:0000256" key="1">
    <source>
        <dbReference type="SAM" id="MobiDB-lite"/>
    </source>
</evidence>
<comment type="caution">
    <text evidence="2">The sequence shown here is derived from an EMBL/GenBank/DDBJ whole genome shotgun (WGS) entry which is preliminary data.</text>
</comment>
<dbReference type="Proteomes" id="UP000479710">
    <property type="component" value="Unassembled WGS sequence"/>
</dbReference>
<evidence type="ECO:0000313" key="3">
    <source>
        <dbReference type="Proteomes" id="UP000479710"/>
    </source>
</evidence>
<feature type="compositionally biased region" description="Basic and acidic residues" evidence="1">
    <location>
        <begin position="61"/>
        <end position="87"/>
    </location>
</feature>
<dbReference type="AlphaFoldDB" id="A0A6G1E0S4"/>
<feature type="region of interest" description="Disordered" evidence="1">
    <location>
        <begin position="116"/>
        <end position="142"/>
    </location>
</feature>
<reference evidence="2 3" key="1">
    <citation type="submission" date="2019-11" db="EMBL/GenBank/DDBJ databases">
        <title>Whole genome sequence of Oryza granulata.</title>
        <authorList>
            <person name="Li W."/>
        </authorList>
    </citation>
    <scope>NUCLEOTIDE SEQUENCE [LARGE SCALE GENOMIC DNA]</scope>
    <source>
        <strain evidence="3">cv. Menghai</strain>
        <tissue evidence="2">Leaf</tissue>
    </source>
</reference>
<protein>
    <submittedName>
        <fullName evidence="2">Uncharacterized protein</fullName>
    </submittedName>
</protein>
<feature type="compositionally biased region" description="Polar residues" evidence="1">
    <location>
        <begin position="132"/>
        <end position="142"/>
    </location>
</feature>
<dbReference type="EMBL" id="SPHZ02000005">
    <property type="protein sequence ID" value="KAF0918092.1"/>
    <property type="molecule type" value="Genomic_DNA"/>
</dbReference>
<organism evidence="2 3">
    <name type="scientific">Oryza meyeriana var. granulata</name>
    <dbReference type="NCBI Taxonomy" id="110450"/>
    <lineage>
        <taxon>Eukaryota</taxon>
        <taxon>Viridiplantae</taxon>
        <taxon>Streptophyta</taxon>
        <taxon>Embryophyta</taxon>
        <taxon>Tracheophyta</taxon>
        <taxon>Spermatophyta</taxon>
        <taxon>Magnoliopsida</taxon>
        <taxon>Liliopsida</taxon>
        <taxon>Poales</taxon>
        <taxon>Poaceae</taxon>
        <taxon>BOP clade</taxon>
        <taxon>Oryzoideae</taxon>
        <taxon>Oryzeae</taxon>
        <taxon>Oryzinae</taxon>
        <taxon>Oryza</taxon>
        <taxon>Oryza meyeriana</taxon>
    </lineage>
</organism>
<feature type="region of interest" description="Disordered" evidence="1">
    <location>
        <begin position="61"/>
        <end position="99"/>
    </location>
</feature>
<proteinExistence type="predicted"/>
<name>A0A6G1E0S4_9ORYZ</name>